<reference evidence="1" key="1">
    <citation type="submission" date="2014-09" db="EMBL/GenBank/DDBJ databases">
        <authorList>
            <person name="Magalhaes I.L.F."/>
            <person name="Oliveira U."/>
            <person name="Santos F.R."/>
            <person name="Vidigal T.H.D.A."/>
            <person name="Brescovit A.D."/>
            <person name="Santos A.J."/>
        </authorList>
    </citation>
    <scope>NUCLEOTIDE SEQUENCE</scope>
    <source>
        <tissue evidence="1">Shoot tissue taken approximately 20 cm above the soil surface</tissue>
    </source>
</reference>
<dbReference type="EMBL" id="GBRH01243826">
    <property type="protein sequence ID" value="JAD54069.1"/>
    <property type="molecule type" value="Transcribed_RNA"/>
</dbReference>
<accession>A0A0A9AQR1</accession>
<evidence type="ECO:0000313" key="1">
    <source>
        <dbReference type="EMBL" id="JAD54069.1"/>
    </source>
</evidence>
<sequence>MCCLVQGHRTTIGVERHLSGTSRAVTLKEYSHLQMATEGIQEAAWCYLITMGGHYPQNGRMQRGGSSVPTPAMHWGGQSRNYGDQSPKVDLLDLLEILVDRTQLLHHRLCSLTVVESEITR</sequence>
<protein>
    <submittedName>
        <fullName evidence="1">Uncharacterized protein</fullName>
    </submittedName>
</protein>
<organism evidence="1">
    <name type="scientific">Arundo donax</name>
    <name type="common">Giant reed</name>
    <name type="synonym">Donax arundinaceus</name>
    <dbReference type="NCBI Taxonomy" id="35708"/>
    <lineage>
        <taxon>Eukaryota</taxon>
        <taxon>Viridiplantae</taxon>
        <taxon>Streptophyta</taxon>
        <taxon>Embryophyta</taxon>
        <taxon>Tracheophyta</taxon>
        <taxon>Spermatophyta</taxon>
        <taxon>Magnoliopsida</taxon>
        <taxon>Liliopsida</taxon>
        <taxon>Poales</taxon>
        <taxon>Poaceae</taxon>
        <taxon>PACMAD clade</taxon>
        <taxon>Arundinoideae</taxon>
        <taxon>Arundineae</taxon>
        <taxon>Arundo</taxon>
    </lineage>
</organism>
<dbReference type="AlphaFoldDB" id="A0A0A9AQR1"/>
<reference evidence="1" key="2">
    <citation type="journal article" date="2015" name="Data Brief">
        <title>Shoot transcriptome of the giant reed, Arundo donax.</title>
        <authorList>
            <person name="Barrero R.A."/>
            <person name="Guerrero F.D."/>
            <person name="Moolhuijzen P."/>
            <person name="Goolsby J.A."/>
            <person name="Tidwell J."/>
            <person name="Bellgard S.E."/>
            <person name="Bellgard M.I."/>
        </authorList>
    </citation>
    <scope>NUCLEOTIDE SEQUENCE</scope>
    <source>
        <tissue evidence="1">Shoot tissue taken approximately 20 cm above the soil surface</tissue>
    </source>
</reference>
<name>A0A0A9AQR1_ARUDO</name>
<proteinExistence type="predicted"/>